<dbReference type="SUPFAM" id="SSF109998">
    <property type="entry name" value="Triger factor/SurA peptide-binding domain-like"/>
    <property type="match status" value="1"/>
</dbReference>
<dbReference type="Gene3D" id="1.10.4030.10">
    <property type="entry name" value="Porin chaperone SurA, peptide-binding domain"/>
    <property type="match status" value="1"/>
</dbReference>
<dbReference type="InterPro" id="IPR050280">
    <property type="entry name" value="OMP_Chaperone_SurA"/>
</dbReference>
<gene>
    <name evidence="2" type="ORF">GN330_23035</name>
</gene>
<dbReference type="GO" id="GO:0016853">
    <property type="term" value="F:isomerase activity"/>
    <property type="evidence" value="ECO:0007669"/>
    <property type="project" value="UniProtKB-KW"/>
</dbReference>
<proteinExistence type="predicted"/>
<comment type="caution">
    <text evidence="2">The sequence shown here is derived from an EMBL/GenBank/DDBJ whole genome shotgun (WGS) entry which is preliminary data.</text>
</comment>
<sequence>MTCLASVATMPAQASEIRYIINNVPVTSYDIARRKAFLRLQRRSASASDEMIEQTLKNIEIQRLNIRVPDADVDAAYGRFASGNKLSTSQLDQVMAQAGVTKSHFKEFIRSQIGWNRALGARFRATERLTEQDAAHRMLQDGGNKPTATEYMLQQVIFVIPSGERKSLMGRRKKEANAMRGRFNNCQNTREFAKGLIDVTVRDLGRVIAPELPPDWKGLILETKPGQATKIRETERGVEFIGICSTREISDDRVAQMVFENEGELDKKAAELSKKYLEELREKARIVER</sequence>
<accession>A0A844QLE7</accession>
<evidence type="ECO:0000256" key="1">
    <source>
        <dbReference type="ARBA" id="ARBA00022729"/>
    </source>
</evidence>
<evidence type="ECO:0000313" key="2">
    <source>
        <dbReference type="EMBL" id="MVB00126.1"/>
    </source>
</evidence>
<dbReference type="EMBL" id="WPHG01000011">
    <property type="protein sequence ID" value="MVB00126.1"/>
    <property type="molecule type" value="Genomic_DNA"/>
</dbReference>
<evidence type="ECO:0000313" key="3">
    <source>
        <dbReference type="Proteomes" id="UP000463224"/>
    </source>
</evidence>
<dbReference type="AlphaFoldDB" id="A0A844QLE7"/>
<reference evidence="2 3" key="1">
    <citation type="submission" date="2019-12" db="EMBL/GenBank/DDBJ databases">
        <title>Nitratireductor arenosus sp. nov., Isolated from sea sand, Jeju island, South Korea.</title>
        <authorList>
            <person name="Kim W."/>
        </authorList>
    </citation>
    <scope>NUCLEOTIDE SEQUENCE [LARGE SCALE GENOMIC DNA]</scope>
    <source>
        <strain evidence="2 3">CAU 1489</strain>
    </source>
</reference>
<keyword evidence="3" id="KW-1185">Reference proteome</keyword>
<dbReference type="PANTHER" id="PTHR47637">
    <property type="entry name" value="CHAPERONE SURA"/>
    <property type="match status" value="1"/>
</dbReference>
<dbReference type="Proteomes" id="UP000463224">
    <property type="component" value="Unassembled WGS sequence"/>
</dbReference>
<dbReference type="InterPro" id="IPR027304">
    <property type="entry name" value="Trigger_fact/SurA_dom_sf"/>
</dbReference>
<keyword evidence="2" id="KW-0413">Isomerase</keyword>
<dbReference type="PANTHER" id="PTHR47637:SF1">
    <property type="entry name" value="CHAPERONE SURA"/>
    <property type="match status" value="1"/>
</dbReference>
<protein>
    <submittedName>
        <fullName evidence="2">Peptidylprolyl isomerase</fullName>
    </submittedName>
</protein>
<name>A0A844QLE7_9HYPH</name>
<organism evidence="2 3">
    <name type="scientific">Nitratireductor arenosus</name>
    <dbReference type="NCBI Taxonomy" id="2682096"/>
    <lineage>
        <taxon>Bacteria</taxon>
        <taxon>Pseudomonadati</taxon>
        <taxon>Pseudomonadota</taxon>
        <taxon>Alphaproteobacteria</taxon>
        <taxon>Hyphomicrobiales</taxon>
        <taxon>Phyllobacteriaceae</taxon>
        <taxon>Nitratireductor</taxon>
    </lineage>
</organism>
<keyword evidence="1" id="KW-0732">Signal</keyword>